<dbReference type="EMBL" id="QRGA01000021">
    <property type="protein sequence ID" value="RDU95260.1"/>
    <property type="molecule type" value="Genomic_DNA"/>
</dbReference>
<reference evidence="3 4" key="1">
    <citation type="submission" date="2018-08" db="EMBL/GenBank/DDBJ databases">
        <title>Paraburkholderia sp. DHOM06 isolated from forest soil.</title>
        <authorList>
            <person name="Gao Z.-H."/>
            <person name="Qiu L.-H."/>
        </authorList>
    </citation>
    <scope>NUCLEOTIDE SEQUENCE [LARGE SCALE GENOMIC DNA]</scope>
    <source>
        <strain evidence="3 4">DHOM06</strain>
    </source>
</reference>
<dbReference type="AlphaFoldDB" id="A0A3D8JQS8"/>
<dbReference type="InterPro" id="IPR041304">
    <property type="entry name" value="AbiTii"/>
</dbReference>
<feature type="domain" description="AbiTii" evidence="2">
    <location>
        <begin position="6"/>
        <end position="82"/>
    </location>
</feature>
<name>A0A3D8JQS8_9BURK</name>
<proteinExistence type="predicted"/>
<feature type="transmembrane region" description="Helical" evidence="1">
    <location>
        <begin position="172"/>
        <end position="196"/>
    </location>
</feature>
<dbReference type="Pfam" id="PF18864">
    <property type="entry name" value="AbiTii"/>
    <property type="match status" value="1"/>
</dbReference>
<organism evidence="3 4">
    <name type="scientific">Trinickia dinghuensis</name>
    <dbReference type="NCBI Taxonomy" id="2291023"/>
    <lineage>
        <taxon>Bacteria</taxon>
        <taxon>Pseudomonadati</taxon>
        <taxon>Pseudomonadota</taxon>
        <taxon>Betaproteobacteria</taxon>
        <taxon>Burkholderiales</taxon>
        <taxon>Burkholderiaceae</taxon>
        <taxon>Trinickia</taxon>
    </lineage>
</organism>
<accession>A0A3D8JQS8</accession>
<keyword evidence="1" id="KW-0472">Membrane</keyword>
<evidence type="ECO:0000256" key="1">
    <source>
        <dbReference type="SAM" id="Phobius"/>
    </source>
</evidence>
<evidence type="ECO:0000259" key="2">
    <source>
        <dbReference type="Pfam" id="PF18864"/>
    </source>
</evidence>
<sequence length="198" mass="21190">MEPLLADDSNRLTLPYPFELEKGLRELFDTDFQFSMKLSRGNVVGIFDAVRNLTLEWSLELEKAGVLGENMAFTITEKMEAKPVGQQFFIQNAGVVGNVSDNATVENNQTVSGPVSVSGVLDLVSQAKTSMAALPSQTQGEVAPILDELEVEARKSTPDQSKMRKLLASAKTICEGAVGSLVATAITAGITALLAMPK</sequence>
<protein>
    <recommendedName>
        <fullName evidence="2">AbiTii domain-containing protein</fullName>
    </recommendedName>
</protein>
<evidence type="ECO:0000313" key="4">
    <source>
        <dbReference type="Proteomes" id="UP000256838"/>
    </source>
</evidence>
<gene>
    <name evidence="3" type="ORF">DWV00_30210</name>
</gene>
<comment type="caution">
    <text evidence="3">The sequence shown here is derived from an EMBL/GenBank/DDBJ whole genome shotgun (WGS) entry which is preliminary data.</text>
</comment>
<dbReference type="Proteomes" id="UP000256838">
    <property type="component" value="Unassembled WGS sequence"/>
</dbReference>
<keyword evidence="1" id="KW-1133">Transmembrane helix</keyword>
<evidence type="ECO:0000313" key="3">
    <source>
        <dbReference type="EMBL" id="RDU95260.1"/>
    </source>
</evidence>
<keyword evidence="1" id="KW-0812">Transmembrane</keyword>
<keyword evidence="4" id="KW-1185">Reference proteome</keyword>